<evidence type="ECO:0000256" key="1">
    <source>
        <dbReference type="PIRSR" id="PIRSR001100-1"/>
    </source>
</evidence>
<protein>
    <recommendedName>
        <fullName evidence="3">Glucanase</fullName>
        <ecNumber evidence="3">3.2.1.-</ecNumber>
    </recommendedName>
</protein>
<feature type="binding site" evidence="2">
    <location>
        <position position="59"/>
    </location>
    <ligand>
        <name>substrate</name>
    </ligand>
</feature>
<keyword evidence="3" id="KW-0624">Polysaccharide degradation</keyword>
<comment type="caution">
    <text evidence="4">The sequence shown here is derived from an EMBL/GenBank/DDBJ whole genome shotgun (WGS) entry which is preliminary data.</text>
</comment>
<dbReference type="PANTHER" id="PTHR34876">
    <property type="match status" value="1"/>
</dbReference>
<dbReference type="Gene3D" id="3.20.20.40">
    <property type="entry name" value="1, 4-beta cellobiohydrolase"/>
    <property type="match status" value="1"/>
</dbReference>
<dbReference type="Pfam" id="PF01341">
    <property type="entry name" value="Glyco_hydro_6"/>
    <property type="match status" value="1"/>
</dbReference>
<dbReference type="Proteomes" id="UP000770015">
    <property type="component" value="Unassembled WGS sequence"/>
</dbReference>
<sequence>MPEPRQTSSTNPFEGRQILINPNFVNNLQRTKRSFLARNDVYNAGKVQYVQDNVGTFSWIANIASLGEIDVLVEKARTAQRQTGKKQIIGLVLYNVPDRDCGTGESSGELSTARDGLRRYREQYVDPFAMRVHRASDMTFAIAVEPDALGNMLSSDGSVFCASAREPQKDGIAYAIQHLQAPHINLYLDISHGGWLGWNDTLGPLADEVTDIMRRPGSHNKVRGFVSNISNYNPFHVDVPPPYAVEGASWTESLFATNAAPHFRARGLPTRFIVDQGRVAIREDQGLWCNPSPAGLGHPPTTQTGNDLVDSIVWIKVPGESDGRCGMPGAPGAGAWFEAGAQMLVQNADPAVLSIPVRS</sequence>
<dbReference type="SUPFAM" id="SSF51989">
    <property type="entry name" value="Glycosyl hydrolases family 6, cellulases"/>
    <property type="match status" value="1"/>
</dbReference>
<dbReference type="PANTHER" id="PTHR34876:SF10">
    <property type="entry name" value="GLUCANASE"/>
    <property type="match status" value="1"/>
</dbReference>
<feature type="binding site" evidence="2">
    <location>
        <position position="192"/>
    </location>
    <ligand>
        <name>substrate</name>
    </ligand>
</feature>
<comment type="similarity">
    <text evidence="3">Belongs to the glycosyl hydrolase family 6.</text>
</comment>
<feature type="binding site" evidence="2">
    <location>
        <position position="288"/>
    </location>
    <ligand>
        <name>substrate</name>
    </ligand>
</feature>
<dbReference type="GO" id="GO:0004553">
    <property type="term" value="F:hydrolase activity, hydrolyzing O-glycosyl compounds"/>
    <property type="evidence" value="ECO:0007669"/>
    <property type="project" value="InterPro"/>
</dbReference>
<name>A0A9P8V610_9PEZI</name>
<dbReference type="EC" id="3.2.1.-" evidence="3"/>
<dbReference type="OrthoDB" id="64893at2759"/>
<dbReference type="AlphaFoldDB" id="A0A9P8V610"/>
<evidence type="ECO:0000256" key="2">
    <source>
        <dbReference type="PIRSR" id="PIRSR001100-2"/>
    </source>
</evidence>
<dbReference type="GO" id="GO:0030245">
    <property type="term" value="P:cellulose catabolic process"/>
    <property type="evidence" value="ECO:0007669"/>
    <property type="project" value="UniProtKB-KW"/>
</dbReference>
<feature type="binding site" evidence="2">
    <location>
        <position position="195"/>
    </location>
    <ligand>
        <name>substrate</name>
    </ligand>
</feature>
<keyword evidence="5" id="KW-1185">Reference proteome</keyword>
<feature type="active site" description="Proton acceptor" evidence="1">
    <location>
        <position position="322"/>
    </location>
</feature>
<dbReference type="PIRSF" id="PIRSF001100">
    <property type="entry name" value="Beta_cellobiohydrolase"/>
    <property type="match status" value="1"/>
</dbReference>
<dbReference type="InterPro" id="IPR036434">
    <property type="entry name" value="Beta_cellobiohydrolase_sf"/>
</dbReference>
<feature type="binding site" evidence="2">
    <location>
        <position position="231"/>
    </location>
    <ligand>
        <name>substrate</name>
    </ligand>
</feature>
<dbReference type="EMBL" id="JAGSXJ010000022">
    <property type="protein sequence ID" value="KAH6677941.1"/>
    <property type="molecule type" value="Genomic_DNA"/>
</dbReference>
<gene>
    <name evidence="4" type="ORF">F5X68DRAFT_270285</name>
</gene>
<evidence type="ECO:0000313" key="4">
    <source>
        <dbReference type="EMBL" id="KAH6677941.1"/>
    </source>
</evidence>
<keyword evidence="3" id="KW-0136">Cellulose degradation</keyword>
<feature type="active site" description="Proton donor" evidence="1">
    <location>
        <position position="147"/>
    </location>
</feature>
<keyword evidence="3" id="KW-0378">Hydrolase</keyword>
<reference evidence="4" key="1">
    <citation type="journal article" date="2021" name="Nat. Commun.">
        <title>Genetic determinants of endophytism in the Arabidopsis root mycobiome.</title>
        <authorList>
            <person name="Mesny F."/>
            <person name="Miyauchi S."/>
            <person name="Thiergart T."/>
            <person name="Pickel B."/>
            <person name="Atanasova L."/>
            <person name="Karlsson M."/>
            <person name="Huettel B."/>
            <person name="Barry K.W."/>
            <person name="Haridas S."/>
            <person name="Chen C."/>
            <person name="Bauer D."/>
            <person name="Andreopoulos W."/>
            <person name="Pangilinan J."/>
            <person name="LaButti K."/>
            <person name="Riley R."/>
            <person name="Lipzen A."/>
            <person name="Clum A."/>
            <person name="Drula E."/>
            <person name="Henrissat B."/>
            <person name="Kohler A."/>
            <person name="Grigoriev I.V."/>
            <person name="Martin F.M."/>
            <person name="Hacquard S."/>
        </authorList>
    </citation>
    <scope>NUCLEOTIDE SEQUENCE</scope>
    <source>
        <strain evidence="4">MPI-SDFR-AT-0117</strain>
    </source>
</reference>
<accession>A0A9P8V610</accession>
<evidence type="ECO:0000313" key="5">
    <source>
        <dbReference type="Proteomes" id="UP000770015"/>
    </source>
</evidence>
<keyword evidence="3" id="KW-0326">Glycosidase</keyword>
<proteinExistence type="inferred from homology"/>
<feature type="binding site" evidence="2">
    <location>
        <position position="316"/>
    </location>
    <ligand>
        <name>substrate</name>
    </ligand>
</feature>
<organism evidence="4 5">
    <name type="scientific">Plectosphaerella plurivora</name>
    <dbReference type="NCBI Taxonomy" id="936078"/>
    <lineage>
        <taxon>Eukaryota</taxon>
        <taxon>Fungi</taxon>
        <taxon>Dikarya</taxon>
        <taxon>Ascomycota</taxon>
        <taxon>Pezizomycotina</taxon>
        <taxon>Sordariomycetes</taxon>
        <taxon>Hypocreomycetidae</taxon>
        <taxon>Glomerellales</taxon>
        <taxon>Plectosphaerellaceae</taxon>
        <taxon>Plectosphaerella</taxon>
    </lineage>
</organism>
<keyword evidence="3" id="KW-0119">Carbohydrate metabolism</keyword>
<dbReference type="PRINTS" id="PR00733">
    <property type="entry name" value="GLHYDRLASE6"/>
</dbReference>
<evidence type="ECO:0000256" key="3">
    <source>
        <dbReference type="RuleBase" id="RU361186"/>
    </source>
</evidence>
<dbReference type="InterPro" id="IPR016288">
    <property type="entry name" value="Beta_cellobiohydrolase"/>
</dbReference>
<feature type="binding site" evidence="2">
    <location>
        <position position="320"/>
    </location>
    <ligand>
        <name>substrate</name>
    </ligand>
</feature>